<comment type="caution">
    <text evidence="3">The sequence shown here is derived from an EMBL/GenBank/DDBJ whole genome shotgun (WGS) entry which is preliminary data.</text>
</comment>
<keyword evidence="2" id="KW-0560">Oxidoreductase</keyword>
<dbReference type="SUPFAM" id="SSF89733">
    <property type="entry name" value="L-sulfolactate dehydrogenase-like"/>
    <property type="match status" value="1"/>
</dbReference>
<dbReference type="Gene3D" id="3.30.1370.60">
    <property type="entry name" value="Hypothetical oxidoreductase yiak, domain 2"/>
    <property type="match status" value="1"/>
</dbReference>
<dbReference type="AlphaFoldDB" id="A0A2T4D7D7"/>
<sequence length="357" mass="38280">MTTIKQTESGYRVDEAFITDWANRVAQAAGASQAVAQSLATYLVAGDLMGFRTHGLLRLRYNVQCLEDGRARREGSPRVLSQRRATQLWDADLLPGPYVMPLAIDAACEMAEQCGTGTVVVRRSQHVAALAVYLEQAVERGFLVQLMAATPAQSVVAPFGAKSAWFSPNPFAIGAPALDHPVLFDVSLSMTAAGKIRTAIAEERDLPYAALITPKGDYSVDARTFTASPPSVIASLGGEMLGYKGTGLNLFSEIWTLALSNYGRADANASEGDANTSWIQVIDPSAFTDLDAFKQQVQAQVDGIVATTPIDPAKPVRVPGSGALATREQQLVAGIDYSNAVWKQLQWCAERYNVPLG</sequence>
<dbReference type="PANTHER" id="PTHR11091:SF0">
    <property type="entry name" value="MALATE DEHYDROGENASE"/>
    <property type="match status" value="1"/>
</dbReference>
<dbReference type="InterPro" id="IPR043144">
    <property type="entry name" value="Mal/L-sulf/L-lact_DH-like_ah"/>
</dbReference>
<dbReference type="Proteomes" id="UP000241514">
    <property type="component" value="Unassembled WGS sequence"/>
</dbReference>
<name>A0A2T4D7D7_9GAMM</name>
<proteinExistence type="inferred from homology"/>
<dbReference type="Gene3D" id="1.10.1530.10">
    <property type="match status" value="1"/>
</dbReference>
<dbReference type="GO" id="GO:0016491">
    <property type="term" value="F:oxidoreductase activity"/>
    <property type="evidence" value="ECO:0007669"/>
    <property type="project" value="UniProtKB-KW"/>
</dbReference>
<organism evidence="3 6">
    <name type="scientific">Pseudidiomarina aestuarii</name>
    <dbReference type="NCBI Taxonomy" id="624146"/>
    <lineage>
        <taxon>Bacteria</taxon>
        <taxon>Pseudomonadati</taxon>
        <taxon>Pseudomonadota</taxon>
        <taxon>Gammaproteobacteria</taxon>
        <taxon>Alteromonadales</taxon>
        <taxon>Idiomarinaceae</taxon>
        <taxon>Pseudidiomarina</taxon>
    </lineage>
</organism>
<dbReference type="InterPro" id="IPR043143">
    <property type="entry name" value="Mal/L-sulf/L-lact_DH-like_NADP"/>
</dbReference>
<dbReference type="Pfam" id="PF02615">
    <property type="entry name" value="Ldh_2"/>
    <property type="match status" value="1"/>
</dbReference>
<dbReference type="EMBL" id="PYVS01000018">
    <property type="protein sequence ID" value="PTB83051.1"/>
    <property type="molecule type" value="Genomic_DNA"/>
</dbReference>
<evidence type="ECO:0000313" key="6">
    <source>
        <dbReference type="Proteomes" id="UP000243022"/>
    </source>
</evidence>
<dbReference type="Proteomes" id="UP000243022">
    <property type="component" value="Unassembled WGS sequence"/>
</dbReference>
<dbReference type="PANTHER" id="PTHR11091">
    <property type="entry name" value="OXIDOREDUCTASE-RELATED"/>
    <property type="match status" value="1"/>
</dbReference>
<accession>A0A2T4D7D7</accession>
<comment type="similarity">
    <text evidence="1">Belongs to the LDH2/MDH2 oxidoreductase family.</text>
</comment>
<dbReference type="EMBL" id="PYVG01000008">
    <property type="protein sequence ID" value="PTB89736.1"/>
    <property type="molecule type" value="Genomic_DNA"/>
</dbReference>
<evidence type="ECO:0000313" key="5">
    <source>
        <dbReference type="Proteomes" id="UP000241514"/>
    </source>
</evidence>
<gene>
    <name evidence="4" type="ORF">C9928_02500</name>
    <name evidence="3" type="ORF">C9986_01480</name>
</gene>
<evidence type="ECO:0000313" key="4">
    <source>
        <dbReference type="EMBL" id="PTB89736.1"/>
    </source>
</evidence>
<dbReference type="InterPro" id="IPR003767">
    <property type="entry name" value="Malate/L-lactate_DH-like"/>
</dbReference>
<reference evidence="5 6" key="1">
    <citation type="submission" date="2018-03" db="EMBL/GenBank/DDBJ databases">
        <title>Cross-interface Injection: A General Nanoliter Liquid Handling Method Applied to Single Cells Genome Amplification Automated Nanoliter Liquid Handling Applied to Single Cell Multiple Displacement Amplification.</title>
        <authorList>
            <person name="Yun J."/>
            <person name="Xu P."/>
            <person name="Xu J."/>
            <person name="Dai X."/>
            <person name="Wang Y."/>
            <person name="Zheng X."/>
            <person name="Cao C."/>
            <person name="Yi Q."/>
            <person name="Zhu Y."/>
            <person name="Wang L."/>
            <person name="Dong Z."/>
            <person name="Huang Y."/>
            <person name="Huang L."/>
            <person name="Du W."/>
        </authorList>
    </citation>
    <scope>NUCLEOTIDE SEQUENCE [LARGE SCALE GENOMIC DNA]</scope>
    <source>
        <strain evidence="4 5">A9-4</strain>
        <strain evidence="3 6">Z-E1-2</strain>
    </source>
</reference>
<dbReference type="InterPro" id="IPR036111">
    <property type="entry name" value="Mal/L-sulfo/L-lacto_DH-like_sf"/>
</dbReference>
<evidence type="ECO:0000256" key="1">
    <source>
        <dbReference type="ARBA" id="ARBA00006056"/>
    </source>
</evidence>
<evidence type="ECO:0000313" key="3">
    <source>
        <dbReference type="EMBL" id="PTB83051.1"/>
    </source>
</evidence>
<evidence type="ECO:0000256" key="2">
    <source>
        <dbReference type="ARBA" id="ARBA00023002"/>
    </source>
</evidence>
<protein>
    <submittedName>
        <fullName evidence="3">Lactate dehydrogenase</fullName>
    </submittedName>
</protein>